<accession>A0A1S9ZS80</accession>
<reference evidence="1 3" key="1">
    <citation type="submission" date="2017-02" db="EMBL/GenBank/DDBJ databases">
        <title>Draft genome sequence of Moraxella caviae CCUG 355 type strain.</title>
        <authorList>
            <person name="Engstrom-Jakobsson H."/>
            <person name="Salva-Serra F."/>
            <person name="Thorell K."/>
            <person name="Gonzales-Siles L."/>
            <person name="Karlsson R."/>
            <person name="Boulund F."/>
            <person name="Engstrand L."/>
            <person name="Moore E."/>
        </authorList>
    </citation>
    <scope>NUCLEOTIDE SEQUENCE [LARGE SCALE GENOMIC DNA]</scope>
    <source>
        <strain evidence="1 3">CCUG 355</strain>
    </source>
</reference>
<proteinExistence type="predicted"/>
<evidence type="ECO:0000313" key="1">
    <source>
        <dbReference type="EMBL" id="OOR86375.1"/>
    </source>
</evidence>
<dbReference type="STRING" id="34060.B0181_11700"/>
<evidence type="ECO:0000313" key="3">
    <source>
        <dbReference type="Proteomes" id="UP000190435"/>
    </source>
</evidence>
<dbReference type="InterPro" id="IPR053860">
    <property type="entry name" value="DUF6932"/>
</dbReference>
<dbReference type="Pfam" id="PF22014">
    <property type="entry name" value="DUF6932"/>
    <property type="match status" value="1"/>
</dbReference>
<evidence type="ECO:0000313" key="4">
    <source>
        <dbReference type="Proteomes" id="UP000255279"/>
    </source>
</evidence>
<reference evidence="2 4" key="2">
    <citation type="submission" date="2018-06" db="EMBL/GenBank/DDBJ databases">
        <authorList>
            <consortium name="Pathogen Informatics"/>
            <person name="Doyle S."/>
        </authorList>
    </citation>
    <scope>NUCLEOTIDE SEQUENCE [LARGE SCALE GENOMIC DNA]</scope>
    <source>
        <strain evidence="2 4">NCTC10293</strain>
    </source>
</reference>
<dbReference type="Proteomes" id="UP000255279">
    <property type="component" value="Unassembled WGS sequence"/>
</dbReference>
<name>A0A1S9ZS80_9GAMM</name>
<sequence length="179" mass="21018">MWNLSGVIPPIKDIDGASVNRSPYKIDILTFVQQFGFSDDRIAILSGFLYYREFLYKLGITDGFQWVNGSFTEDIERLRDRPPNDIDVVSFFRESALTDEQQDQLLDGETIKSQYRVDGYFVLLDEDPTELVERTAYWYSMWSHQRDTYIWKGFYQVPLSPDEDKQALEWLLGVQPCKN</sequence>
<dbReference type="RefSeq" id="WP_245953300.1">
    <property type="nucleotide sequence ID" value="NZ_MUXU01000104.1"/>
</dbReference>
<dbReference type="EMBL" id="UGQE01000004">
    <property type="protein sequence ID" value="STZ14488.1"/>
    <property type="molecule type" value="Genomic_DNA"/>
</dbReference>
<gene>
    <name evidence="1" type="ORF">B0181_11700</name>
    <name evidence="2" type="ORF">NCTC10293_02082</name>
</gene>
<dbReference type="EMBL" id="MUXU01000104">
    <property type="protein sequence ID" value="OOR86375.1"/>
    <property type="molecule type" value="Genomic_DNA"/>
</dbReference>
<dbReference type="AlphaFoldDB" id="A0A1S9ZS80"/>
<keyword evidence="3" id="KW-1185">Reference proteome</keyword>
<evidence type="ECO:0000313" key="2">
    <source>
        <dbReference type="EMBL" id="STZ14488.1"/>
    </source>
</evidence>
<protein>
    <submittedName>
        <fullName evidence="1">Uncharacterized protein</fullName>
    </submittedName>
</protein>
<dbReference type="Proteomes" id="UP000190435">
    <property type="component" value="Unassembled WGS sequence"/>
</dbReference>
<organism evidence="1 3">
    <name type="scientific">Moraxella caviae</name>
    <dbReference type="NCBI Taxonomy" id="34060"/>
    <lineage>
        <taxon>Bacteria</taxon>
        <taxon>Pseudomonadati</taxon>
        <taxon>Pseudomonadota</taxon>
        <taxon>Gammaproteobacteria</taxon>
        <taxon>Moraxellales</taxon>
        <taxon>Moraxellaceae</taxon>
        <taxon>Moraxella</taxon>
    </lineage>
</organism>